<dbReference type="PANTHER" id="PTHR23264:SF35">
    <property type="entry name" value="CYTOSOLIC FE-S CLUSTER ASSEMBLY FACTOR NUBP1"/>
    <property type="match status" value="1"/>
</dbReference>
<dbReference type="GO" id="GO:0046872">
    <property type="term" value="F:metal ion binding"/>
    <property type="evidence" value="ECO:0007669"/>
    <property type="project" value="UniProtKB-KW"/>
</dbReference>
<dbReference type="SUPFAM" id="SSF52540">
    <property type="entry name" value="P-loop containing nucleoside triphosphate hydrolases"/>
    <property type="match status" value="1"/>
</dbReference>
<dbReference type="GO" id="GO:0005524">
    <property type="term" value="F:ATP binding"/>
    <property type="evidence" value="ECO:0007669"/>
    <property type="project" value="UniProtKB-KW"/>
</dbReference>
<evidence type="ECO:0000256" key="5">
    <source>
        <dbReference type="ARBA" id="ARBA00023004"/>
    </source>
</evidence>
<dbReference type="Gene3D" id="3.40.50.300">
    <property type="entry name" value="P-loop containing nucleotide triphosphate hydrolases"/>
    <property type="match status" value="2"/>
</dbReference>
<gene>
    <name evidence="7" type="primary">nubp1</name>
    <name evidence="7" type="ORF">Anas_05235</name>
</gene>
<evidence type="ECO:0000256" key="2">
    <source>
        <dbReference type="ARBA" id="ARBA00022723"/>
    </source>
</evidence>
<reference evidence="7 8" key="1">
    <citation type="journal article" date="2019" name="PLoS Biol.">
        <title>Sex chromosomes control vertical transmission of feminizing Wolbachia symbionts in an isopod.</title>
        <authorList>
            <person name="Becking T."/>
            <person name="Chebbi M.A."/>
            <person name="Giraud I."/>
            <person name="Moumen B."/>
            <person name="Laverre T."/>
            <person name="Caubet Y."/>
            <person name="Peccoud J."/>
            <person name="Gilbert C."/>
            <person name="Cordaux R."/>
        </authorList>
    </citation>
    <scope>NUCLEOTIDE SEQUENCE [LARGE SCALE GENOMIC DNA]</scope>
    <source>
        <strain evidence="7">ANa2</strain>
        <tissue evidence="7">Whole body excluding digestive tract and cuticle</tissue>
    </source>
</reference>
<evidence type="ECO:0000256" key="1">
    <source>
        <dbReference type="ARBA" id="ARBA00022485"/>
    </source>
</evidence>
<dbReference type="HAMAP" id="MF_02040">
    <property type="entry name" value="Mrp_NBP35"/>
    <property type="match status" value="1"/>
</dbReference>
<dbReference type="GO" id="GO:0140663">
    <property type="term" value="F:ATP-dependent FeS chaperone activity"/>
    <property type="evidence" value="ECO:0007669"/>
    <property type="project" value="InterPro"/>
</dbReference>
<dbReference type="Proteomes" id="UP000326759">
    <property type="component" value="Unassembled WGS sequence"/>
</dbReference>
<keyword evidence="1" id="KW-0004">4Fe-4S</keyword>
<sequence length="303" mass="32676">MEDIPDNAPNHCPGTKSEEAGKADACAGCPNQKLCSSGIGQKVDPDEALIKEKLSEIKHKIIVMSGKGGVGKSTFTAMLSHALALKEEQEYTSDNLCVMSIGFLLNSPEDAVIWRGPKKNGMIKQFLKDVDWGNLDFLVIDTPPGTSDEHLSLVKYLSSSPNTGAVIVTTPQEVALLDVRKEITFCRKVNLPIIGVIENMTTFKCPKCSVSLAYFIINVNIGFKSQCILMDSTVLLLAQVETRIFPPTTGGAQSLTEEFGIPFLGSLPLDPNVAKACDEGHNIIVESPELPVCKAVLNITEGK</sequence>
<dbReference type="GO" id="GO:0051539">
    <property type="term" value="F:4 iron, 4 sulfur cluster binding"/>
    <property type="evidence" value="ECO:0007669"/>
    <property type="project" value="UniProtKB-KW"/>
</dbReference>
<dbReference type="GO" id="GO:0016226">
    <property type="term" value="P:iron-sulfur cluster assembly"/>
    <property type="evidence" value="ECO:0007669"/>
    <property type="project" value="InterPro"/>
</dbReference>
<evidence type="ECO:0000256" key="6">
    <source>
        <dbReference type="ARBA" id="ARBA00023014"/>
    </source>
</evidence>
<keyword evidence="2" id="KW-0479">Metal-binding</keyword>
<evidence type="ECO:0000256" key="4">
    <source>
        <dbReference type="ARBA" id="ARBA00022840"/>
    </source>
</evidence>
<dbReference type="PROSITE" id="PS01215">
    <property type="entry name" value="MRP"/>
    <property type="match status" value="1"/>
</dbReference>
<keyword evidence="4" id="KW-0067">ATP-binding</keyword>
<dbReference type="OrthoDB" id="1741334at2759"/>
<dbReference type="GO" id="GO:0005829">
    <property type="term" value="C:cytosol"/>
    <property type="evidence" value="ECO:0007669"/>
    <property type="project" value="TreeGrafter"/>
</dbReference>
<dbReference type="InterPro" id="IPR033756">
    <property type="entry name" value="YlxH/NBP35"/>
</dbReference>
<dbReference type="EMBL" id="SEYY01019760">
    <property type="protein sequence ID" value="KAB7497915.1"/>
    <property type="molecule type" value="Genomic_DNA"/>
</dbReference>
<keyword evidence="8" id="KW-1185">Reference proteome</keyword>
<dbReference type="AlphaFoldDB" id="A0A5N5SVF9"/>
<dbReference type="InterPro" id="IPR027417">
    <property type="entry name" value="P-loop_NTPase"/>
</dbReference>
<evidence type="ECO:0000313" key="7">
    <source>
        <dbReference type="EMBL" id="KAB7497915.1"/>
    </source>
</evidence>
<dbReference type="CDD" id="cd02037">
    <property type="entry name" value="Mrp_NBP35"/>
    <property type="match status" value="1"/>
</dbReference>
<keyword evidence="6" id="KW-0411">Iron-sulfur</keyword>
<name>A0A5N5SVF9_9CRUS</name>
<dbReference type="Pfam" id="PF10609">
    <property type="entry name" value="ParA"/>
    <property type="match status" value="3"/>
</dbReference>
<dbReference type="InterPro" id="IPR019591">
    <property type="entry name" value="Mrp/NBP35_ATP-bd"/>
</dbReference>
<keyword evidence="3" id="KW-0547">Nucleotide-binding</keyword>
<accession>A0A5N5SVF9</accession>
<keyword evidence="5" id="KW-0408">Iron</keyword>
<comment type="caution">
    <text evidence="7">The sequence shown here is derived from an EMBL/GenBank/DDBJ whole genome shotgun (WGS) entry which is preliminary data.</text>
</comment>
<evidence type="ECO:0000256" key="3">
    <source>
        <dbReference type="ARBA" id="ARBA00022741"/>
    </source>
</evidence>
<dbReference type="PANTHER" id="PTHR23264">
    <property type="entry name" value="NUCLEOTIDE-BINDING PROTEIN NBP35 YEAST -RELATED"/>
    <property type="match status" value="1"/>
</dbReference>
<proteinExistence type="inferred from homology"/>
<dbReference type="InterPro" id="IPR000808">
    <property type="entry name" value="Mrp-like_CS"/>
</dbReference>
<evidence type="ECO:0000313" key="8">
    <source>
        <dbReference type="Proteomes" id="UP000326759"/>
    </source>
</evidence>
<organism evidence="7 8">
    <name type="scientific">Armadillidium nasatum</name>
    <dbReference type="NCBI Taxonomy" id="96803"/>
    <lineage>
        <taxon>Eukaryota</taxon>
        <taxon>Metazoa</taxon>
        <taxon>Ecdysozoa</taxon>
        <taxon>Arthropoda</taxon>
        <taxon>Crustacea</taxon>
        <taxon>Multicrustacea</taxon>
        <taxon>Malacostraca</taxon>
        <taxon>Eumalacostraca</taxon>
        <taxon>Peracarida</taxon>
        <taxon>Isopoda</taxon>
        <taxon>Oniscidea</taxon>
        <taxon>Crinocheta</taxon>
        <taxon>Armadillidiidae</taxon>
        <taxon>Armadillidium</taxon>
    </lineage>
</organism>
<protein>
    <submittedName>
        <fullName evidence="7">Cytosolic Fe-S cluster assembly factor nubp1</fullName>
    </submittedName>
</protein>